<dbReference type="EMBL" id="FRFE01000008">
    <property type="protein sequence ID" value="SHO47908.1"/>
    <property type="molecule type" value="Genomic_DNA"/>
</dbReference>
<dbReference type="InterPro" id="IPR036901">
    <property type="entry name" value="Asp/Orn_carbamoylTrfase_sf"/>
</dbReference>
<dbReference type="InterPro" id="IPR006132">
    <property type="entry name" value="Asp/Orn_carbamoyltranf_P-bd"/>
</dbReference>
<dbReference type="Pfam" id="PF02729">
    <property type="entry name" value="OTCace_N"/>
    <property type="match status" value="1"/>
</dbReference>
<sequence length="312" mass="35767">MNTNKRNVKHLIDWNDWSDQEVKEVLDFASRIKHNRWSYQGYMTGKTLVMLFQKTSTRTRISFEASMTEMGGHAIFLDWMTSNFKLSKISYETAYLSRNAAIIMARVKEHKDLLEMKSTASVPLINGCCNMYHPCQAMADMLTIHEDRGSLEGAKLTYIGVHNNVVNSLMSASAALGVELTLVCPISDESEVDQTSKAKLKSKGLLIETLDVKEAVRTAEYVYTDTWINMEFFDNPEYKAFKDERIATMMPFQINRELLKDSKAKIMHDMPIHPGFEIAEDCVDDPRSIIYDQAENRLEAQKAIMVYLLEKM</sequence>
<dbReference type="AlphaFoldDB" id="A0A1M7Y5U5"/>
<protein>
    <submittedName>
        <fullName evidence="5">Ornithine carbamoyltransferase</fullName>
    </submittedName>
</protein>
<dbReference type="InterPro" id="IPR006130">
    <property type="entry name" value="Asp/Orn_carbamoylTrfase"/>
</dbReference>
<dbReference type="Pfam" id="PF00185">
    <property type="entry name" value="OTCace"/>
    <property type="match status" value="1"/>
</dbReference>
<keyword evidence="6" id="KW-1185">Reference proteome</keyword>
<name>A0A1M7Y5U5_9BACT</name>
<gene>
    <name evidence="5" type="ORF">SAMN02745220_02041</name>
</gene>
<comment type="similarity">
    <text evidence="2">Belongs to the aspartate/ornithine carbamoyltransferase superfamily.</text>
</comment>
<dbReference type="PANTHER" id="PTHR45753">
    <property type="entry name" value="ORNITHINE CARBAMOYLTRANSFERASE, MITOCHONDRIAL"/>
    <property type="match status" value="1"/>
</dbReference>
<dbReference type="OrthoDB" id="9774690at2"/>
<dbReference type="PROSITE" id="PS00097">
    <property type="entry name" value="CARBAMOYLTRANSFERASE"/>
    <property type="match status" value="1"/>
</dbReference>
<dbReference type="InterPro" id="IPR006131">
    <property type="entry name" value="Asp_carbamoyltransf_Asp/Orn-bd"/>
</dbReference>
<keyword evidence="1 2" id="KW-0808">Transferase</keyword>
<dbReference type="Gene3D" id="3.40.50.1370">
    <property type="entry name" value="Aspartate/ornithine carbamoyltransferase"/>
    <property type="match status" value="2"/>
</dbReference>
<dbReference type="NCBIfam" id="NF011379">
    <property type="entry name" value="PRK14804.1"/>
    <property type="match status" value="1"/>
</dbReference>
<evidence type="ECO:0000259" key="4">
    <source>
        <dbReference type="Pfam" id="PF02729"/>
    </source>
</evidence>
<dbReference type="PANTHER" id="PTHR45753:SF3">
    <property type="entry name" value="ORNITHINE TRANSCARBAMYLASE, MITOCHONDRIAL"/>
    <property type="match status" value="1"/>
</dbReference>
<accession>A0A1M7Y5U5</accession>
<dbReference type="InterPro" id="IPR002292">
    <property type="entry name" value="Orn/put_carbamltrans"/>
</dbReference>
<proteinExistence type="inferred from homology"/>
<evidence type="ECO:0000313" key="5">
    <source>
        <dbReference type="EMBL" id="SHO47908.1"/>
    </source>
</evidence>
<feature type="domain" description="Aspartate/ornithine carbamoyltransferase carbamoyl-P binding" evidence="4">
    <location>
        <begin position="9"/>
        <end position="146"/>
    </location>
</feature>
<dbReference type="PRINTS" id="PR00100">
    <property type="entry name" value="AOTCASE"/>
</dbReference>
<evidence type="ECO:0000313" key="6">
    <source>
        <dbReference type="Proteomes" id="UP000184603"/>
    </source>
</evidence>
<dbReference type="GO" id="GO:0019240">
    <property type="term" value="P:citrulline biosynthetic process"/>
    <property type="evidence" value="ECO:0007669"/>
    <property type="project" value="TreeGrafter"/>
</dbReference>
<feature type="domain" description="Aspartate/ornithine carbamoyltransferase Asp/Orn-binding" evidence="3">
    <location>
        <begin position="153"/>
        <end position="308"/>
    </location>
</feature>
<dbReference type="Proteomes" id="UP000184603">
    <property type="component" value="Unassembled WGS sequence"/>
</dbReference>
<evidence type="ECO:0000256" key="2">
    <source>
        <dbReference type="RuleBase" id="RU003634"/>
    </source>
</evidence>
<evidence type="ECO:0000256" key="1">
    <source>
        <dbReference type="ARBA" id="ARBA00022679"/>
    </source>
</evidence>
<dbReference type="RefSeq" id="WP_073613339.1">
    <property type="nucleotide sequence ID" value="NZ_FRFE01000008.1"/>
</dbReference>
<organism evidence="5 6">
    <name type="scientific">Desulfopila aestuarii DSM 18488</name>
    <dbReference type="NCBI Taxonomy" id="1121416"/>
    <lineage>
        <taxon>Bacteria</taxon>
        <taxon>Pseudomonadati</taxon>
        <taxon>Thermodesulfobacteriota</taxon>
        <taxon>Desulfobulbia</taxon>
        <taxon>Desulfobulbales</taxon>
        <taxon>Desulfocapsaceae</taxon>
        <taxon>Desulfopila</taxon>
    </lineage>
</organism>
<evidence type="ECO:0000259" key="3">
    <source>
        <dbReference type="Pfam" id="PF00185"/>
    </source>
</evidence>
<reference evidence="5 6" key="1">
    <citation type="submission" date="2016-12" db="EMBL/GenBank/DDBJ databases">
        <authorList>
            <person name="Song W.-J."/>
            <person name="Kurnit D.M."/>
        </authorList>
    </citation>
    <scope>NUCLEOTIDE SEQUENCE [LARGE SCALE GENOMIC DNA]</scope>
    <source>
        <strain evidence="5 6">DSM 18488</strain>
    </source>
</reference>
<dbReference type="SUPFAM" id="SSF53671">
    <property type="entry name" value="Aspartate/ornithine carbamoyltransferase"/>
    <property type="match status" value="1"/>
</dbReference>
<dbReference type="GO" id="GO:0042450">
    <property type="term" value="P:L-arginine biosynthetic process via ornithine"/>
    <property type="evidence" value="ECO:0007669"/>
    <property type="project" value="TreeGrafter"/>
</dbReference>
<dbReference type="PRINTS" id="PR00102">
    <property type="entry name" value="OTCASE"/>
</dbReference>
<dbReference type="GO" id="GO:0004585">
    <property type="term" value="F:ornithine carbamoyltransferase activity"/>
    <property type="evidence" value="ECO:0007669"/>
    <property type="project" value="UniProtKB-ARBA"/>
</dbReference>
<dbReference type="STRING" id="1121416.SAMN02745220_02041"/>
<dbReference type="GO" id="GO:0016597">
    <property type="term" value="F:amino acid binding"/>
    <property type="evidence" value="ECO:0007669"/>
    <property type="project" value="InterPro"/>
</dbReference>